<dbReference type="PANTHER" id="PTHR30636:SF3">
    <property type="entry name" value="UPF0701 PROTEIN YICC"/>
    <property type="match status" value="1"/>
</dbReference>
<comment type="similarity">
    <text evidence="5">Belongs to the YicC/YloC family.</text>
</comment>
<dbReference type="InterPro" id="IPR005229">
    <property type="entry name" value="YicC/YloC-like"/>
</dbReference>
<reference evidence="8" key="2">
    <citation type="journal article" date="2023" name="Syst. Appl. Microbiol.">
        <title>Govania unica gen. nov., sp. nov., a rare biosphere bacterium that represents a novel family in the class Alphaproteobacteria.</title>
        <authorList>
            <person name="Vandamme P."/>
            <person name="Peeters C."/>
            <person name="Hettiarachchi A."/>
            <person name="Cnockaert M."/>
            <person name="Carlier A."/>
        </authorList>
    </citation>
    <scope>NUCLEOTIDE SEQUENCE</scope>
    <source>
        <strain evidence="8">LMG 31809</strain>
    </source>
</reference>
<feature type="domain" description="Endoribonuclease YicC-like C-terminal" evidence="7">
    <location>
        <begin position="186"/>
        <end position="298"/>
    </location>
</feature>
<feature type="domain" description="Endoribonuclease YicC-like N-terminal" evidence="6">
    <location>
        <begin position="3"/>
        <end position="160"/>
    </location>
</feature>
<proteinExistence type="inferred from homology"/>
<dbReference type="AlphaFoldDB" id="A0A9X3TYX9"/>
<dbReference type="InterPro" id="IPR013527">
    <property type="entry name" value="YicC-like_N"/>
</dbReference>
<evidence type="ECO:0000259" key="6">
    <source>
        <dbReference type="Pfam" id="PF03755"/>
    </source>
</evidence>
<keyword evidence="9" id="KW-1185">Reference proteome</keyword>
<evidence type="ECO:0000256" key="1">
    <source>
        <dbReference type="ARBA" id="ARBA00001968"/>
    </source>
</evidence>
<protein>
    <submittedName>
        <fullName evidence="8">YicC family protein</fullName>
    </submittedName>
</protein>
<dbReference type="GO" id="GO:0016787">
    <property type="term" value="F:hydrolase activity"/>
    <property type="evidence" value="ECO:0007669"/>
    <property type="project" value="UniProtKB-KW"/>
</dbReference>
<dbReference type="Proteomes" id="UP001141619">
    <property type="component" value="Unassembled WGS sequence"/>
</dbReference>
<dbReference type="RefSeq" id="WP_274944054.1">
    <property type="nucleotide sequence ID" value="NZ_JANWOI010000003.1"/>
</dbReference>
<name>A0A9X3TYX9_9PROT</name>
<evidence type="ECO:0000256" key="2">
    <source>
        <dbReference type="ARBA" id="ARBA00022722"/>
    </source>
</evidence>
<evidence type="ECO:0000256" key="3">
    <source>
        <dbReference type="ARBA" id="ARBA00022759"/>
    </source>
</evidence>
<keyword evidence="3" id="KW-0255">Endonuclease</keyword>
<comment type="caution">
    <text evidence="8">The sequence shown here is derived from an EMBL/GenBank/DDBJ whole genome shotgun (WGS) entry which is preliminary data.</text>
</comment>
<evidence type="ECO:0000259" key="7">
    <source>
        <dbReference type="Pfam" id="PF08340"/>
    </source>
</evidence>
<sequence length="298" mass="32011">MTISSMTGFARTDGQFAASAGGISWTWEIKSVNGKNFELRCRLPAGFDALEIELRRRLSARISRGSVTISLQTRALGSAAGISVNEPALKVLMEVASRVAEDGIAPASLDGLMAIPGVVENLGALLDEDERQARDAALLKSFEAAVSALQKHRLEEGAALTPVITAQVNGIEALTAEAAASAALQPAALKERFFLRVADFVADVQGIAPERLAQEVALLASKADVREELDRLRGHVAAARLLLAEKEPVGRKLDFLAQEFNREANTLCSKSADLELTRIGLELKNVIGQFREQIQNIE</sequence>
<evidence type="ECO:0000256" key="5">
    <source>
        <dbReference type="ARBA" id="ARBA00035648"/>
    </source>
</evidence>
<keyword evidence="2" id="KW-0540">Nuclease</keyword>
<evidence type="ECO:0000313" key="8">
    <source>
        <dbReference type="EMBL" id="MDA5194351.1"/>
    </source>
</evidence>
<dbReference type="Pfam" id="PF08340">
    <property type="entry name" value="YicC-like_C"/>
    <property type="match status" value="1"/>
</dbReference>
<dbReference type="InterPro" id="IPR013551">
    <property type="entry name" value="YicC-like_C"/>
</dbReference>
<dbReference type="PANTHER" id="PTHR30636">
    <property type="entry name" value="UPF0701 PROTEIN YICC"/>
    <property type="match status" value="1"/>
</dbReference>
<comment type="cofactor">
    <cofactor evidence="1">
        <name>a divalent metal cation</name>
        <dbReference type="ChEBI" id="CHEBI:60240"/>
    </cofactor>
</comment>
<reference evidence="8" key="1">
    <citation type="submission" date="2022-08" db="EMBL/GenBank/DDBJ databases">
        <authorList>
            <person name="Vandamme P."/>
            <person name="Hettiarachchi A."/>
            <person name="Peeters C."/>
            <person name="Cnockaert M."/>
            <person name="Carlier A."/>
        </authorList>
    </citation>
    <scope>NUCLEOTIDE SEQUENCE</scope>
    <source>
        <strain evidence="8">LMG 31809</strain>
    </source>
</reference>
<evidence type="ECO:0000256" key="4">
    <source>
        <dbReference type="ARBA" id="ARBA00022801"/>
    </source>
</evidence>
<dbReference type="GO" id="GO:0004521">
    <property type="term" value="F:RNA endonuclease activity"/>
    <property type="evidence" value="ECO:0007669"/>
    <property type="project" value="InterPro"/>
</dbReference>
<evidence type="ECO:0000313" key="9">
    <source>
        <dbReference type="Proteomes" id="UP001141619"/>
    </source>
</evidence>
<keyword evidence="4" id="KW-0378">Hydrolase</keyword>
<organism evidence="8 9">
    <name type="scientific">Govanella unica</name>
    <dbReference type="NCBI Taxonomy" id="2975056"/>
    <lineage>
        <taxon>Bacteria</taxon>
        <taxon>Pseudomonadati</taxon>
        <taxon>Pseudomonadota</taxon>
        <taxon>Alphaproteobacteria</taxon>
        <taxon>Emcibacterales</taxon>
        <taxon>Govanellaceae</taxon>
        <taxon>Govanella</taxon>
    </lineage>
</organism>
<accession>A0A9X3TYX9</accession>
<dbReference type="EMBL" id="JANWOI010000003">
    <property type="protein sequence ID" value="MDA5194351.1"/>
    <property type="molecule type" value="Genomic_DNA"/>
</dbReference>
<gene>
    <name evidence="8" type="ORF">NYP16_10355</name>
</gene>
<dbReference type="NCBIfam" id="TIGR00255">
    <property type="entry name" value="YicC/YloC family endoribonuclease"/>
    <property type="match status" value="1"/>
</dbReference>
<dbReference type="Pfam" id="PF03755">
    <property type="entry name" value="YicC-like_N"/>
    <property type="match status" value="1"/>
</dbReference>